<keyword evidence="1" id="KW-0472">Membrane</keyword>
<feature type="transmembrane region" description="Helical" evidence="1">
    <location>
        <begin position="385"/>
        <end position="405"/>
    </location>
</feature>
<dbReference type="RefSeq" id="WP_204200551.1">
    <property type="nucleotide sequence ID" value="NZ_JAFEMC010000008.1"/>
</dbReference>
<feature type="transmembrane region" description="Helical" evidence="1">
    <location>
        <begin position="144"/>
        <end position="170"/>
    </location>
</feature>
<comment type="caution">
    <text evidence="2">The sequence shown here is derived from an EMBL/GenBank/DDBJ whole genome shotgun (WGS) entry which is preliminary data.</text>
</comment>
<evidence type="ECO:0000313" key="3">
    <source>
        <dbReference type="Proteomes" id="UP000763641"/>
    </source>
</evidence>
<feature type="transmembrane region" description="Helical" evidence="1">
    <location>
        <begin position="334"/>
        <end position="352"/>
    </location>
</feature>
<feature type="transmembrane region" description="Helical" evidence="1">
    <location>
        <begin position="103"/>
        <end position="124"/>
    </location>
</feature>
<evidence type="ECO:0000313" key="2">
    <source>
        <dbReference type="EMBL" id="MBM6578457.1"/>
    </source>
</evidence>
<keyword evidence="3" id="KW-1185">Reference proteome</keyword>
<protein>
    <submittedName>
        <fullName evidence="2">Oligosaccharide repeat unit polymerase</fullName>
    </submittedName>
</protein>
<accession>A0ABS2DBY7</accession>
<feature type="transmembrane region" description="Helical" evidence="1">
    <location>
        <begin position="29"/>
        <end position="49"/>
    </location>
</feature>
<sequence length="432" mass="47542">MIGTLITLVVCFGLLALSQWWWRSLLNPVSLGILAWTPALVMLNWPPYFLSPLYIQLNRPVSLYVYIAMAVALLSFWAGCSLIKSLSPTHAFDVPRRTTGIDFNPVVAMGLFSVGFLVFVYSYLSSGLADISNLDNQQIAESQYNLHLGLISFLELFMDMAAIAMFAYFIRSKKIKYLVIPIFTVICYSLTLQKSPVVWLVIAYSVSALLQPKASYELLLSTQLRKMTVATVIIGVFVGFFLMNHARGLGDVQMTGASGPVVEQLYIYSGASAIMNLSVTIDGYLPSDPALHGGYLLRPILWHFIDRDLFSATRYFEGVNTGTYLLYGWADFRWLGFAILPFLTGAAVMLLIRFAMTGSLLGIILGATGFRAVALSVATDVIFDPLTPIILTIAVFACTAMQLAMPKAVTPIPRLLRPGDLNPPTNRLGGRA</sequence>
<evidence type="ECO:0000256" key="1">
    <source>
        <dbReference type="SAM" id="Phobius"/>
    </source>
</evidence>
<name>A0ABS2DBY7_9SPHN</name>
<keyword evidence="1" id="KW-0812">Transmembrane</keyword>
<feature type="transmembrane region" description="Helical" evidence="1">
    <location>
        <begin position="61"/>
        <end position="83"/>
    </location>
</feature>
<feature type="transmembrane region" description="Helical" evidence="1">
    <location>
        <begin position="224"/>
        <end position="244"/>
    </location>
</feature>
<feature type="transmembrane region" description="Helical" evidence="1">
    <location>
        <begin position="177"/>
        <end position="204"/>
    </location>
</feature>
<gene>
    <name evidence="2" type="ORF">ILT43_18915</name>
</gene>
<feature type="transmembrane region" description="Helical" evidence="1">
    <location>
        <begin position="6"/>
        <end position="22"/>
    </location>
</feature>
<dbReference type="Proteomes" id="UP000763641">
    <property type="component" value="Unassembled WGS sequence"/>
</dbReference>
<keyword evidence="1" id="KW-1133">Transmembrane helix</keyword>
<dbReference type="EMBL" id="JAFEMC010000008">
    <property type="protein sequence ID" value="MBM6578457.1"/>
    <property type="molecule type" value="Genomic_DNA"/>
</dbReference>
<reference evidence="2 3" key="1">
    <citation type="submission" date="2020-12" db="EMBL/GenBank/DDBJ databases">
        <title>Sphingomonas sp.</title>
        <authorList>
            <person name="Kim M.K."/>
        </authorList>
    </citation>
    <scope>NUCLEOTIDE SEQUENCE [LARGE SCALE GENOMIC DNA]</scope>
    <source>
        <strain evidence="2 3">BT552</strain>
    </source>
</reference>
<dbReference type="NCBIfam" id="TIGR04370">
    <property type="entry name" value="glyco_rpt_poly"/>
    <property type="match status" value="1"/>
</dbReference>
<organism evidence="2 3">
    <name type="scientific">Sphingomonas longa</name>
    <dbReference type="NCBI Taxonomy" id="2778730"/>
    <lineage>
        <taxon>Bacteria</taxon>
        <taxon>Pseudomonadati</taxon>
        <taxon>Pseudomonadota</taxon>
        <taxon>Alphaproteobacteria</taxon>
        <taxon>Sphingomonadales</taxon>
        <taxon>Sphingomonadaceae</taxon>
        <taxon>Sphingomonas</taxon>
    </lineage>
</organism>
<proteinExistence type="predicted"/>